<dbReference type="RefSeq" id="WP_379316496.1">
    <property type="nucleotide sequence ID" value="NZ_JBHTLM010000002.1"/>
</dbReference>
<dbReference type="CDD" id="cd01392">
    <property type="entry name" value="HTH_LacI"/>
    <property type="match status" value="1"/>
</dbReference>
<keyword evidence="4" id="KW-0804">Transcription</keyword>
<dbReference type="InterPro" id="IPR000843">
    <property type="entry name" value="HTH_LacI"/>
</dbReference>
<dbReference type="Pfam" id="PF00356">
    <property type="entry name" value="LacI"/>
    <property type="match status" value="1"/>
</dbReference>
<evidence type="ECO:0000256" key="3">
    <source>
        <dbReference type="ARBA" id="ARBA00023125"/>
    </source>
</evidence>
<keyword evidence="2" id="KW-0805">Transcription regulation</keyword>
<dbReference type="Pfam" id="PF13377">
    <property type="entry name" value="Peripla_BP_3"/>
    <property type="match status" value="1"/>
</dbReference>
<evidence type="ECO:0000256" key="1">
    <source>
        <dbReference type="ARBA" id="ARBA00022491"/>
    </source>
</evidence>
<dbReference type="Gene3D" id="1.10.260.40">
    <property type="entry name" value="lambda repressor-like DNA-binding domains"/>
    <property type="match status" value="1"/>
</dbReference>
<dbReference type="PROSITE" id="PS50932">
    <property type="entry name" value="HTH_LACI_2"/>
    <property type="match status" value="1"/>
</dbReference>
<dbReference type="EMBL" id="JBHTLM010000002">
    <property type="protein sequence ID" value="MFD1175279.1"/>
    <property type="molecule type" value="Genomic_DNA"/>
</dbReference>
<reference evidence="7" key="1">
    <citation type="journal article" date="2019" name="Int. J. Syst. Evol. Microbiol.">
        <title>The Global Catalogue of Microorganisms (GCM) 10K type strain sequencing project: providing services to taxonomists for standard genome sequencing and annotation.</title>
        <authorList>
            <consortium name="The Broad Institute Genomics Platform"/>
            <consortium name="The Broad Institute Genome Sequencing Center for Infectious Disease"/>
            <person name="Wu L."/>
            <person name="Ma J."/>
        </authorList>
    </citation>
    <scope>NUCLEOTIDE SEQUENCE [LARGE SCALE GENOMIC DNA]</scope>
    <source>
        <strain evidence="7">CCUG 59189</strain>
    </source>
</reference>
<dbReference type="GO" id="GO:0003677">
    <property type="term" value="F:DNA binding"/>
    <property type="evidence" value="ECO:0007669"/>
    <property type="project" value="UniProtKB-KW"/>
</dbReference>
<dbReference type="InterPro" id="IPR028082">
    <property type="entry name" value="Peripla_BP_I"/>
</dbReference>
<dbReference type="CDD" id="cd06267">
    <property type="entry name" value="PBP1_LacI_sugar_binding-like"/>
    <property type="match status" value="1"/>
</dbReference>
<dbReference type="InterPro" id="IPR010982">
    <property type="entry name" value="Lambda_DNA-bd_dom_sf"/>
</dbReference>
<name>A0ABW3RS30_9BACL</name>
<dbReference type="Proteomes" id="UP001597262">
    <property type="component" value="Unassembled WGS sequence"/>
</dbReference>
<organism evidence="6 7">
    <name type="scientific">Paenibacillus puldeungensis</name>
    <dbReference type="NCBI Taxonomy" id="696536"/>
    <lineage>
        <taxon>Bacteria</taxon>
        <taxon>Bacillati</taxon>
        <taxon>Bacillota</taxon>
        <taxon>Bacilli</taxon>
        <taxon>Bacillales</taxon>
        <taxon>Paenibacillaceae</taxon>
        <taxon>Paenibacillus</taxon>
    </lineage>
</organism>
<accession>A0ABW3RS30</accession>
<dbReference type="PROSITE" id="PS00356">
    <property type="entry name" value="HTH_LACI_1"/>
    <property type="match status" value="1"/>
</dbReference>
<dbReference type="PANTHER" id="PTHR30146:SF148">
    <property type="entry name" value="HTH-TYPE TRANSCRIPTIONAL REPRESSOR PURR-RELATED"/>
    <property type="match status" value="1"/>
</dbReference>
<evidence type="ECO:0000313" key="7">
    <source>
        <dbReference type="Proteomes" id="UP001597262"/>
    </source>
</evidence>
<keyword evidence="3 6" id="KW-0238">DNA-binding</keyword>
<proteinExistence type="predicted"/>
<gene>
    <name evidence="6" type="ORF">ACFQ3W_03060</name>
</gene>
<dbReference type="SUPFAM" id="SSF47413">
    <property type="entry name" value="lambda repressor-like DNA-binding domains"/>
    <property type="match status" value="1"/>
</dbReference>
<evidence type="ECO:0000259" key="5">
    <source>
        <dbReference type="PROSITE" id="PS50932"/>
    </source>
</evidence>
<dbReference type="PRINTS" id="PR00036">
    <property type="entry name" value="HTHLACI"/>
</dbReference>
<dbReference type="SUPFAM" id="SSF53822">
    <property type="entry name" value="Periplasmic binding protein-like I"/>
    <property type="match status" value="1"/>
</dbReference>
<dbReference type="SMART" id="SM00354">
    <property type="entry name" value="HTH_LACI"/>
    <property type="match status" value="1"/>
</dbReference>
<evidence type="ECO:0000313" key="6">
    <source>
        <dbReference type="EMBL" id="MFD1175279.1"/>
    </source>
</evidence>
<dbReference type="Gene3D" id="3.40.50.2300">
    <property type="match status" value="2"/>
</dbReference>
<dbReference type="PANTHER" id="PTHR30146">
    <property type="entry name" value="LACI-RELATED TRANSCRIPTIONAL REPRESSOR"/>
    <property type="match status" value="1"/>
</dbReference>
<sequence length="342" mass="37743">MGKVTIKDVAREAGVSISTVSNALNDVDVLNPETKAHVLDVAKRLNYVPNLNGKQLKSGKTNMLGFFTTSVAGPYFYVLVESMARECDRLGYGLNVFITKDKHVIMSNILGRRVDGAIIYEELRIDDQDIASMAKDKIKAVFLDRTLENETMGSVVFNSYAAGYEATKYLISLGHKRISYISGVDTMLDSVRRKEGCLAALREHQLPIDEDYVLQGYFEEEGAYNAVKSFLHQNPGKIPDAFLAGNDISAIGCMKALKALGYSVPQDVSVVGFDDIDIAQYYSPPLTTVRNQIARQGYLAIEHLVRLIQKKESGKIQELNGELIVRGSSQVKIDRYASPDGG</sequence>
<feature type="domain" description="HTH lacI-type" evidence="5">
    <location>
        <begin position="4"/>
        <end position="58"/>
    </location>
</feature>
<keyword evidence="7" id="KW-1185">Reference proteome</keyword>
<comment type="caution">
    <text evidence="6">The sequence shown here is derived from an EMBL/GenBank/DDBJ whole genome shotgun (WGS) entry which is preliminary data.</text>
</comment>
<evidence type="ECO:0000256" key="2">
    <source>
        <dbReference type="ARBA" id="ARBA00023015"/>
    </source>
</evidence>
<dbReference type="InterPro" id="IPR046335">
    <property type="entry name" value="LacI/GalR-like_sensor"/>
</dbReference>
<evidence type="ECO:0000256" key="4">
    <source>
        <dbReference type="ARBA" id="ARBA00023163"/>
    </source>
</evidence>
<protein>
    <submittedName>
        <fullName evidence="6">LacI family DNA-binding transcriptional regulator</fullName>
    </submittedName>
</protein>
<keyword evidence="1" id="KW-0678">Repressor</keyword>